<organismHost>
    <name type="scientific">Phaseolus vulgaris</name>
    <name type="common">Kidney bean</name>
    <name type="synonym">French bean</name>
    <dbReference type="NCBI Taxonomy" id="3885"/>
</organismHost>
<sequence length="128" mass="14617">MFPKKKFLRCFCISRGQSSNRITLESPERNIPTGLRTYTASFNYLILLKIQHQGCWYFSTSLTPDGLPDFTRTFRLPKTPTPSRTTSPKKVIIVNPGNIKCLGVQSRTKTTYITTPSMQVVREKLSKL</sequence>
<reference evidence="1" key="1">
    <citation type="journal article" date="2014" name="Virol. J.">
        <title>Frequent migration of introduced cucurbit-infecting begomoviruses among Middle Eastern countries.</title>
        <authorList>
            <person name="Lapidot M."/>
            <person name="Gelbart D."/>
            <person name="Gal-On A."/>
            <person name="Sela N."/>
            <person name="Anfoka G."/>
            <person name="Haj Ahmed F."/>
            <person name="Abou-Jawada Y."/>
            <person name="Sobh H."/>
            <person name="Mazyad H."/>
            <person name="Aboul-Ata A.A."/>
            <person name="Kamal El-Attar A."/>
            <person name="Ali-Shtayeh M.S."/>
            <person name="Jamous R.M."/>
            <person name="Polston J.E."/>
            <person name="Duffy S."/>
        </authorList>
    </citation>
    <scope>NUCLEOTIDE SEQUENCE</scope>
    <source>
        <strain evidence="1">LB2-2-9</strain>
    </source>
</reference>
<protein>
    <submittedName>
        <fullName evidence="1">AC4</fullName>
    </submittedName>
</protein>
<organismHost>
    <name type="scientific">Cucurbita pepo</name>
    <name type="common">Vegetable marrow</name>
    <name type="synonym">Summer squash</name>
    <dbReference type="NCBI Taxonomy" id="3663"/>
</organismHost>
<name>A0A089PUI3_SLCV</name>
<organism evidence="1">
    <name type="scientific">Squash leaf curl virus</name>
    <name type="common">SLCV</name>
    <dbReference type="NCBI Taxonomy" id="10829"/>
    <lineage>
        <taxon>Viruses</taxon>
        <taxon>Monodnaviria</taxon>
        <taxon>Shotokuvirae</taxon>
        <taxon>Cressdnaviricota</taxon>
        <taxon>Repensiviricetes</taxon>
        <taxon>Geplafuvirales</taxon>
        <taxon>Geminiviridae</taxon>
        <taxon>Begomovirus</taxon>
        <taxon>Begomovirus cucurbitapeponis</taxon>
    </lineage>
</organism>
<proteinExistence type="predicted"/>
<dbReference type="EMBL" id="KM595139">
    <property type="protein sequence ID" value="AIQ86100.1"/>
    <property type="molecule type" value="Genomic_DNA"/>
</dbReference>
<organismHost>
    <name type="scientific">Cucurbita moschata</name>
    <name type="common">Winter crookneck squash</name>
    <name type="synonym">Cucurbita pepo var. moschata</name>
    <dbReference type="NCBI Taxonomy" id="3662"/>
</organismHost>
<evidence type="ECO:0000313" key="1">
    <source>
        <dbReference type="EMBL" id="AIQ86100.1"/>
    </source>
</evidence>
<accession>A0A089PUI3</accession>